<evidence type="ECO:0000313" key="2">
    <source>
        <dbReference type="Proteomes" id="UP000294215"/>
    </source>
</evidence>
<sequence>MGLKVTAAIKSKLDKAAREVGRTQSQEAEVRLERSFDEEATFGGPDVKRTLYLVAAHFGAAGQRAAMAAGRDDWKEDTWVNDPDCYRPAALAAMEALLFAQPNWTAEDVRLQIEALKGRAMSHLANAGIIKFKFGNDGEDRED</sequence>
<protein>
    <recommendedName>
        <fullName evidence="3">Relaxosome protein TraY</fullName>
    </recommendedName>
</protein>
<evidence type="ECO:0008006" key="3">
    <source>
        <dbReference type="Google" id="ProtNLM"/>
    </source>
</evidence>
<accession>A0AB38I524</accession>
<reference evidence="1 2" key="1">
    <citation type="submission" date="2019-02" db="EMBL/GenBank/DDBJ databases">
        <title>The genomic architecture of introgression among sibling species of bacteria.</title>
        <authorList>
            <person name="Cavassim M.I.A."/>
            <person name="Moeskjaer S."/>
            <person name="Moslemi C."/>
            <person name="Fields B."/>
            <person name="Bachmann A."/>
            <person name="Vilhjalmsson B."/>
            <person name="Schierup M.H."/>
            <person name="Young J.P.W."/>
            <person name="Andersen S.U."/>
        </authorList>
    </citation>
    <scope>NUCLEOTIDE SEQUENCE [LARGE SCALE GENOMIC DNA]</scope>
    <source>
        <strain evidence="1 2">SM92</strain>
    </source>
</reference>
<dbReference type="EMBL" id="SIMR01000001">
    <property type="protein sequence ID" value="TBC15719.1"/>
    <property type="molecule type" value="Genomic_DNA"/>
</dbReference>
<dbReference type="Proteomes" id="UP000294215">
    <property type="component" value="Unassembled WGS sequence"/>
</dbReference>
<gene>
    <name evidence="1" type="ORF">ELH40_12690</name>
</gene>
<evidence type="ECO:0000313" key="1">
    <source>
        <dbReference type="EMBL" id="TBC15719.1"/>
    </source>
</evidence>
<name>A0AB38I524_9HYPH</name>
<dbReference type="RefSeq" id="WP_130700112.1">
    <property type="nucleotide sequence ID" value="NZ_CP140840.1"/>
</dbReference>
<proteinExistence type="predicted"/>
<organism evidence="1 2">
    <name type="scientific">Rhizobium ruizarguesonis</name>
    <dbReference type="NCBI Taxonomy" id="2081791"/>
    <lineage>
        <taxon>Bacteria</taxon>
        <taxon>Pseudomonadati</taxon>
        <taxon>Pseudomonadota</taxon>
        <taxon>Alphaproteobacteria</taxon>
        <taxon>Hyphomicrobiales</taxon>
        <taxon>Rhizobiaceae</taxon>
        <taxon>Rhizobium/Agrobacterium group</taxon>
        <taxon>Rhizobium</taxon>
    </lineage>
</organism>
<dbReference type="AlphaFoldDB" id="A0AB38I524"/>
<comment type="caution">
    <text evidence="1">The sequence shown here is derived from an EMBL/GenBank/DDBJ whole genome shotgun (WGS) entry which is preliminary data.</text>
</comment>